<evidence type="ECO:0000313" key="4">
    <source>
        <dbReference type="Proteomes" id="UP001597283"/>
    </source>
</evidence>
<keyword evidence="1" id="KW-0472">Membrane</keyword>
<evidence type="ECO:0000259" key="2">
    <source>
        <dbReference type="Pfam" id="PF13559"/>
    </source>
</evidence>
<comment type="caution">
    <text evidence="3">The sequence shown here is derived from an EMBL/GenBank/DDBJ whole genome shotgun (WGS) entry which is preliminary data.</text>
</comment>
<gene>
    <name evidence="3" type="ORF">ACFSC3_04365</name>
</gene>
<proteinExistence type="predicted"/>
<dbReference type="RefSeq" id="WP_380939114.1">
    <property type="nucleotide sequence ID" value="NZ_JBHUFC010000002.1"/>
</dbReference>
<feature type="transmembrane region" description="Helical" evidence="1">
    <location>
        <begin position="80"/>
        <end position="101"/>
    </location>
</feature>
<dbReference type="EMBL" id="JBHUFC010000002">
    <property type="protein sequence ID" value="MFD1786800.1"/>
    <property type="molecule type" value="Genomic_DNA"/>
</dbReference>
<accession>A0ABW4NDE7</accession>
<protein>
    <submittedName>
        <fullName evidence="3">DUF4129 domain-containing protein</fullName>
    </submittedName>
</protein>
<name>A0ABW4NDE7_9SPHN</name>
<evidence type="ECO:0000313" key="3">
    <source>
        <dbReference type="EMBL" id="MFD1786800.1"/>
    </source>
</evidence>
<sequence>MGATGDWQATMAGGGTDERLAAAHRALREGRDIQFDLLPAAGPPPTPEWVKTLGEWFRWALSPIGRMFRWLTDMMPEAPYARIVLWAMIAVLALLILRVVVDRVRNGEWRMPTWRRRQAVAALDEDTTPGDWSVEAAPARRWLEEADRLAADGRFAEAVHHILLRSVEDIARRRPHLVRPALTSRDIARAPGIPEAPRTLFGDLAAVVERSLFGGAAVDAGDWQRCRAAYAAFAVPKAWKA</sequence>
<evidence type="ECO:0000256" key="1">
    <source>
        <dbReference type="SAM" id="Phobius"/>
    </source>
</evidence>
<reference evidence="4" key="1">
    <citation type="journal article" date="2019" name="Int. J. Syst. Evol. Microbiol.">
        <title>The Global Catalogue of Microorganisms (GCM) 10K type strain sequencing project: providing services to taxonomists for standard genome sequencing and annotation.</title>
        <authorList>
            <consortium name="The Broad Institute Genomics Platform"/>
            <consortium name="The Broad Institute Genome Sequencing Center for Infectious Disease"/>
            <person name="Wu L."/>
            <person name="Ma J."/>
        </authorList>
    </citation>
    <scope>NUCLEOTIDE SEQUENCE [LARGE SCALE GENOMIC DNA]</scope>
    <source>
        <strain evidence="4">Q85</strain>
    </source>
</reference>
<keyword evidence="1" id="KW-0812">Transmembrane</keyword>
<organism evidence="3 4">
    <name type="scientific">Sphingomonas floccifaciens</name>
    <dbReference type="NCBI Taxonomy" id="1844115"/>
    <lineage>
        <taxon>Bacteria</taxon>
        <taxon>Pseudomonadati</taxon>
        <taxon>Pseudomonadota</taxon>
        <taxon>Alphaproteobacteria</taxon>
        <taxon>Sphingomonadales</taxon>
        <taxon>Sphingomonadaceae</taxon>
        <taxon>Sphingomonas</taxon>
    </lineage>
</organism>
<dbReference type="Proteomes" id="UP001597283">
    <property type="component" value="Unassembled WGS sequence"/>
</dbReference>
<keyword evidence="1" id="KW-1133">Transmembrane helix</keyword>
<dbReference type="InterPro" id="IPR025403">
    <property type="entry name" value="TgpA-like_C"/>
</dbReference>
<feature type="domain" description="Protein-glutamine gamma-glutamyltransferase-like C-terminal" evidence="2">
    <location>
        <begin position="165"/>
        <end position="230"/>
    </location>
</feature>
<dbReference type="Pfam" id="PF13559">
    <property type="entry name" value="DUF4129"/>
    <property type="match status" value="1"/>
</dbReference>
<keyword evidence="4" id="KW-1185">Reference proteome</keyword>